<dbReference type="Gene3D" id="1.25.10.10">
    <property type="entry name" value="Leucine-rich Repeat Variant"/>
    <property type="match status" value="1"/>
</dbReference>
<feature type="non-terminal residue" evidence="3">
    <location>
        <position position="260"/>
    </location>
</feature>
<accession>A0AAV2RVU6</accession>
<keyword evidence="4" id="KW-1185">Reference proteome</keyword>
<evidence type="ECO:0000313" key="3">
    <source>
        <dbReference type="EMBL" id="CAL4142000.1"/>
    </source>
</evidence>
<reference evidence="3 4" key="1">
    <citation type="submission" date="2024-05" db="EMBL/GenBank/DDBJ databases">
        <authorList>
            <person name="Wallberg A."/>
        </authorList>
    </citation>
    <scope>NUCLEOTIDE SEQUENCE [LARGE SCALE GENOMIC DNA]</scope>
</reference>
<proteinExistence type="predicted"/>
<dbReference type="InterPro" id="IPR055445">
    <property type="entry name" value="ARM_ARMC5"/>
</dbReference>
<feature type="non-terminal residue" evidence="3">
    <location>
        <position position="1"/>
    </location>
</feature>
<dbReference type="Proteomes" id="UP001497623">
    <property type="component" value="Unassembled WGS sequence"/>
</dbReference>
<name>A0AAV2RVU6_MEGNR</name>
<gene>
    <name evidence="3" type="ORF">MNOR_LOCUS28965</name>
</gene>
<feature type="repeat" description="ARM" evidence="1">
    <location>
        <begin position="6"/>
        <end position="48"/>
    </location>
</feature>
<protein>
    <recommendedName>
        <fullName evidence="2">ARMC5-like ARM-repeats domain-containing protein</fullName>
    </recommendedName>
</protein>
<dbReference type="SUPFAM" id="SSF48371">
    <property type="entry name" value="ARM repeat"/>
    <property type="match status" value="1"/>
</dbReference>
<sequence length="260" mass="28626">LLRHLGLVVRIINLVQRPNEDILNGALSILSILSAYENTRSEVFAAGGVAPLIVILRCAQGESLQQRATRTIANQSQHTASCQELFRLDILKLIHDVMENCENEDTKISAIRALRLLGKTGDKCQKIIEAKGITQVCAVGFGSPGDSPSEDLIKATLKTLVHFSRVHHPICVKQIMSSTNNLAVVTKFSTHEDAEIYNMVLTILLNVMKPCVSPERSSAAFKQDLLDEILALLCWKANAPTILAMELKNPRDNSISECIF</sequence>
<feature type="domain" description="ARMC5-like ARM-repeats" evidence="2">
    <location>
        <begin position="22"/>
        <end position="209"/>
    </location>
</feature>
<organism evidence="3 4">
    <name type="scientific">Meganyctiphanes norvegica</name>
    <name type="common">Northern krill</name>
    <name type="synonym">Thysanopoda norvegica</name>
    <dbReference type="NCBI Taxonomy" id="48144"/>
    <lineage>
        <taxon>Eukaryota</taxon>
        <taxon>Metazoa</taxon>
        <taxon>Ecdysozoa</taxon>
        <taxon>Arthropoda</taxon>
        <taxon>Crustacea</taxon>
        <taxon>Multicrustacea</taxon>
        <taxon>Malacostraca</taxon>
        <taxon>Eumalacostraca</taxon>
        <taxon>Eucarida</taxon>
        <taxon>Euphausiacea</taxon>
        <taxon>Euphausiidae</taxon>
        <taxon>Meganyctiphanes</taxon>
    </lineage>
</organism>
<evidence type="ECO:0000259" key="2">
    <source>
        <dbReference type="Pfam" id="PF24768"/>
    </source>
</evidence>
<evidence type="ECO:0000313" key="4">
    <source>
        <dbReference type="Proteomes" id="UP001497623"/>
    </source>
</evidence>
<dbReference type="PANTHER" id="PTHR23312:SF8">
    <property type="entry name" value="ARMADILLO REPEAT-CONTAINING PROTEIN 5"/>
    <property type="match status" value="1"/>
</dbReference>
<dbReference type="InterPro" id="IPR000225">
    <property type="entry name" value="Armadillo"/>
</dbReference>
<dbReference type="InterPro" id="IPR016024">
    <property type="entry name" value="ARM-type_fold"/>
</dbReference>
<dbReference type="GO" id="GO:0009653">
    <property type="term" value="P:anatomical structure morphogenesis"/>
    <property type="evidence" value="ECO:0007669"/>
    <property type="project" value="TreeGrafter"/>
</dbReference>
<dbReference type="AlphaFoldDB" id="A0AAV2RVU6"/>
<comment type="caution">
    <text evidence="3">The sequence shown here is derived from an EMBL/GenBank/DDBJ whole genome shotgun (WGS) entry which is preliminary data.</text>
</comment>
<dbReference type="PROSITE" id="PS50176">
    <property type="entry name" value="ARM_REPEAT"/>
    <property type="match status" value="1"/>
</dbReference>
<dbReference type="Pfam" id="PF24768">
    <property type="entry name" value="ARM_ARMC5"/>
    <property type="match status" value="1"/>
</dbReference>
<dbReference type="PANTHER" id="PTHR23312">
    <property type="entry name" value="ARMC5 ARMADILLO REPEAT-CONTAINING -RELATED"/>
    <property type="match status" value="1"/>
</dbReference>
<dbReference type="GO" id="GO:0005829">
    <property type="term" value="C:cytosol"/>
    <property type="evidence" value="ECO:0007669"/>
    <property type="project" value="TreeGrafter"/>
</dbReference>
<dbReference type="InterPro" id="IPR011989">
    <property type="entry name" value="ARM-like"/>
</dbReference>
<dbReference type="EMBL" id="CAXKWB010032841">
    <property type="protein sequence ID" value="CAL4142000.1"/>
    <property type="molecule type" value="Genomic_DNA"/>
</dbReference>
<evidence type="ECO:0000256" key="1">
    <source>
        <dbReference type="PROSITE-ProRule" id="PRU00259"/>
    </source>
</evidence>